<evidence type="ECO:0000256" key="3">
    <source>
        <dbReference type="ARBA" id="ARBA00022692"/>
    </source>
</evidence>
<dbReference type="PROSITE" id="PS00237">
    <property type="entry name" value="G_PROTEIN_RECEP_F1_1"/>
    <property type="match status" value="1"/>
</dbReference>
<feature type="domain" description="G-protein coupled receptors family 1 profile" evidence="12">
    <location>
        <begin position="42"/>
        <end position="291"/>
    </location>
</feature>
<sequence length="316" mass="35949">MNDCPNGSSKQEFTIVAFSTSSFGQLELALGTLIIYLITVLGNLTIFCLVCLVPKLHTPMYFFLVNLAVADITSTSTCVPKLLCITLSRDHRISFTCCMTQLYFYVLCGDAEVFTLTSMAYDRYVAICKPLQYYTIMRKNIYITMAAFCWIFSALNSLLHTLLTSLLQFCHSHEINSFYCDLKSVMSLSTTNIESQKVFMFCEVFVIIFAPFLLIIISYVFISSTILKIRSSAGRMKAFSSCTSHLITVILFYAPSLFLYLKTGSEDLEEQGMLLSMLYLVVVPLLNPLVYSLRNKEIWEAIMMLINQKIFRLQLL</sequence>
<keyword evidence="8 10" id="KW-0675">Receptor</keyword>
<proteinExistence type="inferred from homology"/>
<feature type="transmembrane region" description="Helical" evidence="11">
    <location>
        <begin position="273"/>
        <end position="293"/>
    </location>
</feature>
<dbReference type="GO" id="GO:0004930">
    <property type="term" value="F:G protein-coupled receptor activity"/>
    <property type="evidence" value="ECO:0007669"/>
    <property type="project" value="UniProtKB-KW"/>
</dbReference>
<evidence type="ECO:0000256" key="7">
    <source>
        <dbReference type="ARBA" id="ARBA00023136"/>
    </source>
</evidence>
<keyword evidence="4 11" id="KW-0552">Olfaction</keyword>
<keyword evidence="9 10" id="KW-0807">Transducer</keyword>
<dbReference type="Gene3D" id="1.20.1070.10">
    <property type="entry name" value="Rhodopsin 7-helix transmembrane proteins"/>
    <property type="match status" value="1"/>
</dbReference>
<dbReference type="AlphaFoldDB" id="A0A8J6EFA7"/>
<evidence type="ECO:0000256" key="1">
    <source>
        <dbReference type="ARBA" id="ARBA00004651"/>
    </source>
</evidence>
<evidence type="ECO:0000256" key="5">
    <source>
        <dbReference type="ARBA" id="ARBA00022989"/>
    </source>
</evidence>
<keyword evidence="5 11" id="KW-1133">Transmembrane helix</keyword>
<evidence type="ECO:0000256" key="6">
    <source>
        <dbReference type="ARBA" id="ARBA00023040"/>
    </source>
</evidence>
<evidence type="ECO:0000256" key="10">
    <source>
        <dbReference type="RuleBase" id="RU000688"/>
    </source>
</evidence>
<keyword evidence="6 10" id="KW-0297">G-protein coupled receptor</keyword>
<keyword evidence="2 11" id="KW-1003">Cell membrane</keyword>
<protein>
    <recommendedName>
        <fullName evidence="11">Olfactory receptor</fullName>
    </recommendedName>
</protein>
<dbReference type="EMBL" id="WNTK01001050">
    <property type="protein sequence ID" value="KAG9468088.1"/>
    <property type="molecule type" value="Genomic_DNA"/>
</dbReference>
<comment type="similarity">
    <text evidence="10">Belongs to the G-protein coupled receptor 1 family.</text>
</comment>
<keyword evidence="11" id="KW-0716">Sensory transduction</keyword>
<organism evidence="13 14">
    <name type="scientific">Eleutherodactylus coqui</name>
    <name type="common">Puerto Rican coqui</name>
    <dbReference type="NCBI Taxonomy" id="57060"/>
    <lineage>
        <taxon>Eukaryota</taxon>
        <taxon>Metazoa</taxon>
        <taxon>Chordata</taxon>
        <taxon>Craniata</taxon>
        <taxon>Vertebrata</taxon>
        <taxon>Euteleostomi</taxon>
        <taxon>Amphibia</taxon>
        <taxon>Batrachia</taxon>
        <taxon>Anura</taxon>
        <taxon>Neobatrachia</taxon>
        <taxon>Hyloidea</taxon>
        <taxon>Eleutherodactylidae</taxon>
        <taxon>Eleutherodactylinae</taxon>
        <taxon>Eleutherodactylus</taxon>
        <taxon>Eleutherodactylus</taxon>
    </lineage>
</organism>
<keyword evidence="3 10" id="KW-0812">Transmembrane</keyword>
<feature type="transmembrane region" description="Helical" evidence="11">
    <location>
        <begin position="141"/>
        <end position="159"/>
    </location>
</feature>
<evidence type="ECO:0000313" key="13">
    <source>
        <dbReference type="EMBL" id="KAG9468088.1"/>
    </source>
</evidence>
<evidence type="ECO:0000259" key="12">
    <source>
        <dbReference type="PROSITE" id="PS50262"/>
    </source>
</evidence>
<keyword evidence="7 11" id="KW-0472">Membrane</keyword>
<dbReference type="Proteomes" id="UP000770717">
    <property type="component" value="Unassembled WGS sequence"/>
</dbReference>
<comment type="caution">
    <text evidence="13">The sequence shown here is derived from an EMBL/GenBank/DDBJ whole genome shotgun (WGS) entry which is preliminary data.</text>
</comment>
<dbReference type="InterPro" id="IPR000276">
    <property type="entry name" value="GPCR_Rhodpsn"/>
</dbReference>
<dbReference type="PRINTS" id="PR00245">
    <property type="entry name" value="OLFACTORYR"/>
</dbReference>
<dbReference type="SUPFAM" id="SSF81321">
    <property type="entry name" value="Family A G protein-coupled receptor-like"/>
    <property type="match status" value="1"/>
</dbReference>
<evidence type="ECO:0000256" key="4">
    <source>
        <dbReference type="ARBA" id="ARBA00022725"/>
    </source>
</evidence>
<evidence type="ECO:0000256" key="11">
    <source>
        <dbReference type="RuleBase" id="RU363047"/>
    </source>
</evidence>
<name>A0A8J6EFA7_ELECQ</name>
<dbReference type="PRINTS" id="PR00237">
    <property type="entry name" value="GPCRRHODOPSN"/>
</dbReference>
<dbReference type="PROSITE" id="PS50262">
    <property type="entry name" value="G_PROTEIN_RECEP_F1_2"/>
    <property type="match status" value="1"/>
</dbReference>
<dbReference type="Pfam" id="PF13853">
    <property type="entry name" value="7tm_4"/>
    <property type="match status" value="1"/>
</dbReference>
<comment type="subcellular location">
    <subcellularLocation>
        <location evidence="1 11">Cell membrane</location>
        <topology evidence="1 11">Multi-pass membrane protein</topology>
    </subcellularLocation>
</comment>
<dbReference type="InterPro" id="IPR050516">
    <property type="entry name" value="Olfactory_GPCR"/>
</dbReference>
<gene>
    <name evidence="13" type="ORF">GDO78_013778</name>
</gene>
<evidence type="ECO:0000313" key="14">
    <source>
        <dbReference type="Proteomes" id="UP000770717"/>
    </source>
</evidence>
<feature type="transmembrane region" description="Helical" evidence="11">
    <location>
        <begin position="28"/>
        <end position="53"/>
    </location>
</feature>
<dbReference type="GO" id="GO:0005886">
    <property type="term" value="C:plasma membrane"/>
    <property type="evidence" value="ECO:0007669"/>
    <property type="project" value="UniProtKB-SubCell"/>
</dbReference>
<feature type="transmembrane region" description="Helical" evidence="11">
    <location>
        <begin position="243"/>
        <end position="261"/>
    </location>
</feature>
<evidence type="ECO:0000256" key="9">
    <source>
        <dbReference type="ARBA" id="ARBA00023224"/>
    </source>
</evidence>
<feature type="transmembrane region" description="Helical" evidence="11">
    <location>
        <begin position="198"/>
        <end position="222"/>
    </location>
</feature>
<keyword evidence="14" id="KW-1185">Reference proteome</keyword>
<reference evidence="13" key="1">
    <citation type="thesis" date="2020" institute="ProQuest LLC" country="789 East Eisenhower Parkway, Ann Arbor, MI, USA">
        <title>Comparative Genomics and Chromosome Evolution.</title>
        <authorList>
            <person name="Mudd A.B."/>
        </authorList>
    </citation>
    <scope>NUCLEOTIDE SEQUENCE</scope>
    <source>
        <strain evidence="13">HN-11 Male</strain>
        <tissue evidence="13">Kidney and liver</tissue>
    </source>
</reference>
<dbReference type="OrthoDB" id="9895110at2759"/>
<dbReference type="FunFam" id="1.20.1070.10:FF:000015">
    <property type="entry name" value="Olfactory receptor"/>
    <property type="match status" value="1"/>
</dbReference>
<evidence type="ECO:0000256" key="2">
    <source>
        <dbReference type="ARBA" id="ARBA00022475"/>
    </source>
</evidence>
<dbReference type="InterPro" id="IPR000725">
    <property type="entry name" value="Olfact_rcpt"/>
</dbReference>
<dbReference type="PANTHER" id="PTHR26452">
    <property type="entry name" value="OLFACTORY RECEPTOR"/>
    <property type="match status" value="1"/>
</dbReference>
<dbReference type="CDD" id="cd13954">
    <property type="entry name" value="7tmA_OR"/>
    <property type="match status" value="1"/>
</dbReference>
<dbReference type="InterPro" id="IPR017452">
    <property type="entry name" value="GPCR_Rhodpsn_7TM"/>
</dbReference>
<accession>A0A8J6EFA7</accession>
<evidence type="ECO:0000256" key="8">
    <source>
        <dbReference type="ARBA" id="ARBA00023170"/>
    </source>
</evidence>
<dbReference type="GO" id="GO:0004984">
    <property type="term" value="F:olfactory receptor activity"/>
    <property type="evidence" value="ECO:0007669"/>
    <property type="project" value="InterPro"/>
</dbReference>